<feature type="transmembrane region" description="Helical" evidence="1">
    <location>
        <begin position="184"/>
        <end position="201"/>
    </location>
</feature>
<evidence type="ECO:0008006" key="4">
    <source>
        <dbReference type="Google" id="ProtNLM"/>
    </source>
</evidence>
<reference evidence="2 3" key="1">
    <citation type="submission" date="2024-10" db="EMBL/GenBank/DDBJ databases">
        <title>The Natural Products Discovery Center: Release of the First 8490 Sequenced Strains for Exploring Actinobacteria Biosynthetic Diversity.</title>
        <authorList>
            <person name="Kalkreuter E."/>
            <person name="Kautsar S.A."/>
            <person name="Yang D."/>
            <person name="Bader C.D."/>
            <person name="Teijaro C.N."/>
            <person name="Fluegel L."/>
            <person name="Davis C.M."/>
            <person name="Simpson J.R."/>
            <person name="Lauterbach L."/>
            <person name="Steele A.D."/>
            <person name="Gui C."/>
            <person name="Meng S."/>
            <person name="Li G."/>
            <person name="Viehrig K."/>
            <person name="Ye F."/>
            <person name="Su P."/>
            <person name="Kiefer A.F."/>
            <person name="Nichols A."/>
            <person name="Cepeda A.J."/>
            <person name="Yan W."/>
            <person name="Fan B."/>
            <person name="Jiang Y."/>
            <person name="Adhikari A."/>
            <person name="Zheng C.-J."/>
            <person name="Schuster L."/>
            <person name="Cowan T.M."/>
            <person name="Smanski M.J."/>
            <person name="Chevrette M.G."/>
            <person name="De Carvalho L.P.S."/>
            <person name="Shen B."/>
        </authorList>
    </citation>
    <scope>NUCLEOTIDE SEQUENCE [LARGE SCALE GENOMIC DNA]</scope>
    <source>
        <strain evidence="2 3">NPDC002173</strain>
    </source>
</reference>
<dbReference type="InterPro" id="IPR007136">
    <property type="entry name" value="DUF347"/>
</dbReference>
<accession>A0ABW6SN53</accession>
<comment type="caution">
    <text evidence="2">The sequence shown here is derived from an EMBL/GenBank/DDBJ whole genome shotgun (WGS) entry which is preliminary data.</text>
</comment>
<dbReference type="RefSeq" id="WP_387410779.1">
    <property type="nucleotide sequence ID" value="NZ_JBIASD010000006.1"/>
</dbReference>
<evidence type="ECO:0000313" key="3">
    <source>
        <dbReference type="Proteomes" id="UP001602013"/>
    </source>
</evidence>
<dbReference type="EMBL" id="JBIASD010000006">
    <property type="protein sequence ID" value="MFF3666333.1"/>
    <property type="molecule type" value="Genomic_DNA"/>
</dbReference>
<feature type="transmembrane region" description="Helical" evidence="1">
    <location>
        <begin position="32"/>
        <end position="52"/>
    </location>
</feature>
<gene>
    <name evidence="2" type="ORF">ACFYXI_12120</name>
</gene>
<evidence type="ECO:0000313" key="2">
    <source>
        <dbReference type="EMBL" id="MFF3666333.1"/>
    </source>
</evidence>
<keyword evidence="1" id="KW-0812">Transmembrane</keyword>
<feature type="transmembrane region" description="Helical" evidence="1">
    <location>
        <begin position="213"/>
        <end position="234"/>
    </location>
</feature>
<evidence type="ECO:0000256" key="1">
    <source>
        <dbReference type="SAM" id="Phobius"/>
    </source>
</evidence>
<feature type="transmembrane region" description="Helical" evidence="1">
    <location>
        <begin position="155"/>
        <end position="177"/>
    </location>
</feature>
<keyword evidence="3" id="KW-1185">Reference proteome</keyword>
<protein>
    <recommendedName>
        <fullName evidence="4">Membrane-anchored protein</fullName>
    </recommendedName>
</protein>
<keyword evidence="1" id="KW-1133">Transmembrane helix</keyword>
<name>A0ABW6SN53_9ACTN</name>
<dbReference type="Pfam" id="PF03988">
    <property type="entry name" value="DUF347"/>
    <property type="match status" value="4"/>
</dbReference>
<proteinExistence type="predicted"/>
<sequence length="256" mass="27320">MKKLPQITLAFWVMKIAATTLGETGGDLLAQTLNVGYAVGSLILVGLFLISLVTQLRARTFHPVLYWTVILSTSTAGTTMSDFMNRTVGLGYARGALILVTALAAVFVVWRFSGEPFQVERISTFRGEMLYWTAILFSNTLGTSLGDFLADDSGLGYSGGALLIGGLLASILVATYLTRISRTLLFWTAFVLTRPLGATVGDFFSKPVVKGGLGYGTIGSSLVLVGVLAALILYTMWRQRAAAPLSDTERSMGAPG</sequence>
<organism evidence="2 3">
    <name type="scientific">Microtetraspora malaysiensis</name>
    <dbReference type="NCBI Taxonomy" id="161358"/>
    <lineage>
        <taxon>Bacteria</taxon>
        <taxon>Bacillati</taxon>
        <taxon>Actinomycetota</taxon>
        <taxon>Actinomycetes</taxon>
        <taxon>Streptosporangiales</taxon>
        <taxon>Streptosporangiaceae</taxon>
        <taxon>Microtetraspora</taxon>
    </lineage>
</organism>
<feature type="transmembrane region" description="Helical" evidence="1">
    <location>
        <begin position="90"/>
        <end position="110"/>
    </location>
</feature>
<keyword evidence="1" id="KW-0472">Membrane</keyword>
<dbReference type="Proteomes" id="UP001602013">
    <property type="component" value="Unassembled WGS sequence"/>
</dbReference>